<dbReference type="EMBL" id="JAJOMB010000002">
    <property type="protein sequence ID" value="MCD5310249.1"/>
    <property type="molecule type" value="Genomic_DNA"/>
</dbReference>
<organism evidence="3 4">
    <name type="scientific">Kineosporia babensis</name>
    <dbReference type="NCBI Taxonomy" id="499548"/>
    <lineage>
        <taxon>Bacteria</taxon>
        <taxon>Bacillati</taxon>
        <taxon>Actinomycetota</taxon>
        <taxon>Actinomycetes</taxon>
        <taxon>Kineosporiales</taxon>
        <taxon>Kineosporiaceae</taxon>
        <taxon>Kineosporia</taxon>
    </lineage>
</organism>
<dbReference type="Gene3D" id="1.10.1660.10">
    <property type="match status" value="1"/>
</dbReference>
<dbReference type="InterPro" id="IPR000551">
    <property type="entry name" value="MerR-type_HTH_dom"/>
</dbReference>
<sequence length="115" mass="13212">MTNPSWSTREIAELTGVTLRTVRHYHEVGLLPEPQRRTNGYKQYDSAHRARILRIKQLTDLGFSLHRIAEMGTAEQVPREALSTLHAELTENIERLERARCELGNLLGQEPLLLQ</sequence>
<dbReference type="SMART" id="SM00422">
    <property type="entry name" value="HTH_MERR"/>
    <property type="match status" value="1"/>
</dbReference>
<dbReference type="PANTHER" id="PTHR30204">
    <property type="entry name" value="REDOX-CYCLING DRUG-SENSING TRANSCRIPTIONAL ACTIVATOR SOXR"/>
    <property type="match status" value="1"/>
</dbReference>
<dbReference type="GO" id="GO:0003677">
    <property type="term" value="F:DNA binding"/>
    <property type="evidence" value="ECO:0007669"/>
    <property type="project" value="UniProtKB-KW"/>
</dbReference>
<dbReference type="SUPFAM" id="SSF46955">
    <property type="entry name" value="Putative DNA-binding domain"/>
    <property type="match status" value="1"/>
</dbReference>
<dbReference type="PANTHER" id="PTHR30204:SF93">
    <property type="entry name" value="HTH MERR-TYPE DOMAIN-CONTAINING PROTEIN"/>
    <property type="match status" value="1"/>
</dbReference>
<dbReference type="PROSITE" id="PS50937">
    <property type="entry name" value="HTH_MERR_2"/>
    <property type="match status" value="1"/>
</dbReference>
<dbReference type="Pfam" id="PF13411">
    <property type="entry name" value="MerR_1"/>
    <property type="match status" value="1"/>
</dbReference>
<dbReference type="InterPro" id="IPR047057">
    <property type="entry name" value="MerR_fam"/>
</dbReference>
<accession>A0A9X1NAN2</accession>
<dbReference type="AlphaFoldDB" id="A0A9X1NAN2"/>
<reference evidence="3" key="1">
    <citation type="submission" date="2021-11" db="EMBL/GenBank/DDBJ databases">
        <title>Streptomyces corallinus and Kineosporia corallina sp. nov., two new coral-derived marine actinobacteria.</title>
        <authorList>
            <person name="Buangrab K."/>
            <person name="Sutthacheep M."/>
            <person name="Yeemin T."/>
            <person name="Harunari E."/>
            <person name="Igarashi Y."/>
            <person name="Sripreechasak P."/>
            <person name="Kanchanasin P."/>
            <person name="Tanasupawat S."/>
            <person name="Phongsopitanun W."/>
        </authorList>
    </citation>
    <scope>NUCLEOTIDE SEQUENCE</scope>
    <source>
        <strain evidence="3">JCM 31032</strain>
    </source>
</reference>
<keyword evidence="1" id="KW-0238">DNA-binding</keyword>
<evidence type="ECO:0000256" key="1">
    <source>
        <dbReference type="ARBA" id="ARBA00023125"/>
    </source>
</evidence>
<dbReference type="PRINTS" id="PR00040">
    <property type="entry name" value="HTHMERR"/>
</dbReference>
<dbReference type="GO" id="GO:0003700">
    <property type="term" value="F:DNA-binding transcription factor activity"/>
    <property type="evidence" value="ECO:0007669"/>
    <property type="project" value="InterPro"/>
</dbReference>
<dbReference type="CDD" id="cd00592">
    <property type="entry name" value="HTH_MerR-like"/>
    <property type="match status" value="1"/>
</dbReference>
<proteinExistence type="predicted"/>
<protein>
    <submittedName>
        <fullName evidence="3">MerR family transcriptional regulator</fullName>
    </submittedName>
</protein>
<evidence type="ECO:0000259" key="2">
    <source>
        <dbReference type="PROSITE" id="PS50937"/>
    </source>
</evidence>
<evidence type="ECO:0000313" key="4">
    <source>
        <dbReference type="Proteomes" id="UP001138997"/>
    </source>
</evidence>
<dbReference type="Proteomes" id="UP001138997">
    <property type="component" value="Unassembled WGS sequence"/>
</dbReference>
<feature type="domain" description="HTH merR-type" evidence="2">
    <location>
        <begin position="5"/>
        <end position="74"/>
    </location>
</feature>
<name>A0A9X1NAN2_9ACTN</name>
<comment type="caution">
    <text evidence="3">The sequence shown here is derived from an EMBL/GenBank/DDBJ whole genome shotgun (WGS) entry which is preliminary data.</text>
</comment>
<gene>
    <name evidence="3" type="ORF">LR394_05025</name>
</gene>
<dbReference type="InterPro" id="IPR009061">
    <property type="entry name" value="DNA-bd_dom_put_sf"/>
</dbReference>
<evidence type="ECO:0000313" key="3">
    <source>
        <dbReference type="EMBL" id="MCD5310249.1"/>
    </source>
</evidence>
<keyword evidence="4" id="KW-1185">Reference proteome</keyword>